<dbReference type="GeneID" id="59148682"/>
<dbReference type="Pfam" id="PF00483">
    <property type="entry name" value="NTP_transferase"/>
    <property type="match status" value="1"/>
</dbReference>
<keyword evidence="2" id="KW-0808">Transferase</keyword>
<evidence type="ECO:0000313" key="3">
    <source>
        <dbReference type="Proteomes" id="UP000594121"/>
    </source>
</evidence>
<dbReference type="RefSeq" id="WP_192819281.1">
    <property type="nucleotide sequence ID" value="NZ_CP062310.1"/>
</dbReference>
<protein>
    <submittedName>
        <fullName evidence="2">Nucleotidyltransferase family protein</fullName>
    </submittedName>
</protein>
<dbReference type="InterPro" id="IPR050486">
    <property type="entry name" value="Mannose-1P_guanyltransferase"/>
</dbReference>
<dbReference type="InterPro" id="IPR029044">
    <property type="entry name" value="Nucleotide-diphossugar_trans"/>
</dbReference>
<organism evidence="2 3">
    <name type="scientific">Infirmifilum lucidum</name>
    <dbReference type="NCBI Taxonomy" id="2776706"/>
    <lineage>
        <taxon>Archaea</taxon>
        <taxon>Thermoproteota</taxon>
        <taxon>Thermoprotei</taxon>
        <taxon>Thermofilales</taxon>
        <taxon>Thermofilaceae</taxon>
        <taxon>Infirmifilum</taxon>
    </lineage>
</organism>
<reference evidence="2 3" key="1">
    <citation type="submission" date="2020-10" db="EMBL/GenBank/DDBJ databases">
        <title>Thermofilum lucidum 3507LT sp. nov. a novel member of Thermofilaceae family isolated from Chile hot spring, and proposal of description order Thermofilales.</title>
        <authorList>
            <person name="Zayulina K.S."/>
            <person name="Elcheninov A.G."/>
            <person name="Toshchakov S.V."/>
            <person name="Kublanov I.V."/>
        </authorList>
    </citation>
    <scope>NUCLEOTIDE SEQUENCE [LARGE SCALE GENOMIC DNA]</scope>
    <source>
        <strain evidence="2 3">3507LT</strain>
    </source>
</reference>
<gene>
    <name evidence="2" type="ORF">IG193_02260</name>
</gene>
<name>A0A7L9FHR8_9CREN</name>
<sequence length="235" mass="25832">MPKAVILAGGPGKRLKPLTDDRPKPLVEVGGRPIVAWQVEWLRRQGVSAFIVCVGYLKEKFLEVIGNGSRLGVKVYYSVEEEPLGTGGALKNAEPLLGGEEVFLVVNGDVLTDIEVSRLLEKARNAVGAIALVPLPSPYGVVETEGDVVTSFVEKPLLRGYWINAGVYAFTPRVFEYLPEKGDIEREAFPRIAREGFLRAVKYEGAAWKSVDTHKDIEEAERNVVPRLKAFLGES</sequence>
<dbReference type="CDD" id="cd04181">
    <property type="entry name" value="NTP_transferase"/>
    <property type="match status" value="1"/>
</dbReference>
<accession>A0A7L9FHR8</accession>
<dbReference type="PANTHER" id="PTHR22572">
    <property type="entry name" value="SUGAR-1-PHOSPHATE GUANYL TRANSFERASE"/>
    <property type="match status" value="1"/>
</dbReference>
<evidence type="ECO:0000313" key="2">
    <source>
        <dbReference type="EMBL" id="QOJ79309.1"/>
    </source>
</evidence>
<dbReference type="Gene3D" id="3.90.550.10">
    <property type="entry name" value="Spore Coat Polysaccharide Biosynthesis Protein SpsA, Chain A"/>
    <property type="match status" value="1"/>
</dbReference>
<proteinExistence type="predicted"/>
<dbReference type="InParanoid" id="A0A7L9FHR8"/>
<evidence type="ECO:0000259" key="1">
    <source>
        <dbReference type="Pfam" id="PF00483"/>
    </source>
</evidence>
<dbReference type="GO" id="GO:0016740">
    <property type="term" value="F:transferase activity"/>
    <property type="evidence" value="ECO:0007669"/>
    <property type="project" value="UniProtKB-KW"/>
</dbReference>
<keyword evidence="3" id="KW-1185">Reference proteome</keyword>
<dbReference type="SUPFAM" id="SSF53448">
    <property type="entry name" value="Nucleotide-diphospho-sugar transferases"/>
    <property type="match status" value="1"/>
</dbReference>
<dbReference type="InterPro" id="IPR005835">
    <property type="entry name" value="NTP_transferase_dom"/>
</dbReference>
<dbReference type="FunCoup" id="A0A7L9FHR8">
    <property type="interactions" value="2"/>
</dbReference>
<dbReference type="KEGG" id="thel:IG193_02260"/>
<dbReference type="AlphaFoldDB" id="A0A7L9FHR8"/>
<feature type="domain" description="Nucleotidyl transferase" evidence="1">
    <location>
        <begin position="3"/>
        <end position="223"/>
    </location>
</feature>
<dbReference type="EMBL" id="CP062310">
    <property type="protein sequence ID" value="QOJ79309.1"/>
    <property type="molecule type" value="Genomic_DNA"/>
</dbReference>
<dbReference type="Proteomes" id="UP000594121">
    <property type="component" value="Chromosome"/>
</dbReference>